<organism evidence="3 4">
    <name type="scientific">Pontivivens ytuae</name>
    <dbReference type="NCBI Taxonomy" id="2789856"/>
    <lineage>
        <taxon>Bacteria</taxon>
        <taxon>Pseudomonadati</taxon>
        <taxon>Pseudomonadota</taxon>
        <taxon>Alphaproteobacteria</taxon>
        <taxon>Rhodobacterales</taxon>
        <taxon>Paracoccaceae</taxon>
        <taxon>Pontivivens</taxon>
    </lineage>
</organism>
<dbReference type="InterPro" id="IPR037119">
    <property type="entry name" value="Haem_oxidase_HugZ-like_sf"/>
</dbReference>
<proteinExistence type="predicted"/>
<evidence type="ECO:0000259" key="2">
    <source>
        <dbReference type="Pfam" id="PF13883"/>
    </source>
</evidence>
<dbReference type="InterPro" id="IPR055343">
    <property type="entry name" value="CREG_beta-barrel"/>
</dbReference>
<dbReference type="Gene3D" id="3.20.180.10">
    <property type="entry name" value="PNP-oxidase-like"/>
    <property type="match status" value="1"/>
</dbReference>
<reference evidence="3 4" key="1">
    <citation type="submission" date="2020-11" db="EMBL/GenBank/DDBJ databases">
        <title>Description of Pontivivens ytuae sp. nov. isolated from deep sea sediment of Mariana Trench.</title>
        <authorList>
            <person name="Wang Z."/>
            <person name="Sun Q.-L."/>
            <person name="Xu X.-D."/>
            <person name="Tang Y.-Z."/>
            <person name="Zhang J."/>
        </authorList>
    </citation>
    <scope>NUCLEOTIDE SEQUENCE [LARGE SCALE GENOMIC DNA]</scope>
    <source>
        <strain evidence="3 4">MT2928</strain>
    </source>
</reference>
<dbReference type="KEGG" id="poz:I0K15_00680"/>
<dbReference type="Proteomes" id="UP000594800">
    <property type="component" value="Chromosome"/>
</dbReference>
<dbReference type="InterPro" id="IPR019595">
    <property type="entry name" value="DUF2470"/>
</dbReference>
<dbReference type="Pfam" id="PF10615">
    <property type="entry name" value="DUF2470"/>
    <property type="match status" value="1"/>
</dbReference>
<dbReference type="PANTHER" id="PTHR13343">
    <property type="entry name" value="CREG1 PROTEIN"/>
    <property type="match status" value="1"/>
</dbReference>
<feature type="domain" description="CREG-like beta-barrel" evidence="2">
    <location>
        <begin position="12"/>
        <end position="149"/>
    </location>
</feature>
<dbReference type="Pfam" id="PF13883">
    <property type="entry name" value="CREG_beta-barrel"/>
    <property type="match status" value="1"/>
</dbReference>
<protein>
    <submittedName>
        <fullName evidence="3">HugZ family protein</fullName>
    </submittedName>
</protein>
<feature type="domain" description="DUF2470" evidence="1">
    <location>
        <begin position="172"/>
        <end position="239"/>
    </location>
</feature>
<dbReference type="EMBL" id="CP064942">
    <property type="protein sequence ID" value="QPH54328.1"/>
    <property type="molecule type" value="Genomic_DNA"/>
</dbReference>
<dbReference type="PANTHER" id="PTHR13343:SF17">
    <property type="entry name" value="CELLULAR REPRESSOR OF E1A-STIMULATED GENES, ISOFORM A"/>
    <property type="match status" value="1"/>
</dbReference>
<dbReference type="InterPro" id="IPR012349">
    <property type="entry name" value="Split_barrel_FMN-bd"/>
</dbReference>
<dbReference type="SUPFAM" id="SSF50475">
    <property type="entry name" value="FMN-binding split barrel"/>
    <property type="match status" value="1"/>
</dbReference>
<accession>A0A7S9LSB2</accession>
<dbReference type="Gene3D" id="2.30.110.10">
    <property type="entry name" value="Electron Transport, Fmn-binding Protein, Chain A"/>
    <property type="match status" value="1"/>
</dbReference>
<keyword evidence="4" id="KW-1185">Reference proteome</keyword>
<dbReference type="RefSeq" id="WP_196103537.1">
    <property type="nucleotide sequence ID" value="NZ_CP064942.1"/>
</dbReference>
<sequence>MTRPETLQPVTDEAIRLAKTLLRTERHGALGTLEPGSGAPQVSRVSLATDPTGAPLILISRLSAHFAALEADPRCSLLLGTPGKGDPLAHPRMTLAACAEMLDGDARQAARTRFLARHPKAALYADFTDFAFWRLTPQGASLNGGFARAFELTADHLATPAMPDLTALEPDAVVHMNEDHRDAIKLYAETLLGEPEGDWRIATLDPEGMDLIHGDRVARLSFDPPLRSADELRPRLVALGKRARA</sequence>
<dbReference type="AlphaFoldDB" id="A0A7S9LSB2"/>
<dbReference type="GO" id="GO:0005737">
    <property type="term" value="C:cytoplasm"/>
    <property type="evidence" value="ECO:0007669"/>
    <property type="project" value="UniProtKB-ARBA"/>
</dbReference>
<evidence type="ECO:0000313" key="4">
    <source>
        <dbReference type="Proteomes" id="UP000594800"/>
    </source>
</evidence>
<name>A0A7S9LSB2_9RHOB</name>
<evidence type="ECO:0000313" key="3">
    <source>
        <dbReference type="EMBL" id="QPH54328.1"/>
    </source>
</evidence>
<evidence type="ECO:0000259" key="1">
    <source>
        <dbReference type="Pfam" id="PF10615"/>
    </source>
</evidence>
<gene>
    <name evidence="3" type="ORF">I0K15_00680</name>
</gene>